<evidence type="ECO:0000313" key="2">
    <source>
        <dbReference type="Proteomes" id="UP001344447"/>
    </source>
</evidence>
<dbReference type="EMBL" id="JAVFKY010000001">
    <property type="protein sequence ID" value="KAK5583518.1"/>
    <property type="molecule type" value="Genomic_DNA"/>
</dbReference>
<proteinExistence type="predicted"/>
<protein>
    <recommendedName>
        <fullName evidence="3">RING-type domain-containing protein</fullName>
    </recommendedName>
</protein>
<dbReference type="Proteomes" id="UP001344447">
    <property type="component" value="Unassembled WGS sequence"/>
</dbReference>
<keyword evidence="2" id="KW-1185">Reference proteome</keyword>
<comment type="caution">
    <text evidence="1">The sequence shown here is derived from an EMBL/GenBank/DDBJ whole genome shotgun (WGS) entry which is preliminary data.</text>
</comment>
<dbReference type="AlphaFoldDB" id="A0AAN7UKH8"/>
<evidence type="ECO:0008006" key="3">
    <source>
        <dbReference type="Google" id="ProtNLM"/>
    </source>
</evidence>
<gene>
    <name evidence="1" type="ORF">RB653_005114</name>
</gene>
<accession>A0AAN7UKH8</accession>
<evidence type="ECO:0000313" key="1">
    <source>
        <dbReference type="EMBL" id="KAK5583518.1"/>
    </source>
</evidence>
<dbReference type="InterPro" id="IPR013083">
    <property type="entry name" value="Znf_RING/FYVE/PHD"/>
</dbReference>
<name>A0AAN7UKH8_9MYCE</name>
<reference evidence="1 2" key="1">
    <citation type="submission" date="2023-11" db="EMBL/GenBank/DDBJ databases">
        <title>Dfirmibasis_genome.</title>
        <authorList>
            <person name="Edelbroek B."/>
            <person name="Kjellin J."/>
            <person name="Jerlstrom-Hultqvist J."/>
            <person name="Soderbom F."/>
        </authorList>
    </citation>
    <scope>NUCLEOTIDE SEQUENCE [LARGE SCALE GENOMIC DNA]</scope>
    <source>
        <strain evidence="1 2">TNS-C-14</strain>
    </source>
</reference>
<dbReference type="Gene3D" id="3.30.40.10">
    <property type="entry name" value="Zinc/RING finger domain, C3HC4 (zinc finger)"/>
    <property type="match status" value="1"/>
</dbReference>
<organism evidence="1 2">
    <name type="scientific">Dictyostelium firmibasis</name>
    <dbReference type="NCBI Taxonomy" id="79012"/>
    <lineage>
        <taxon>Eukaryota</taxon>
        <taxon>Amoebozoa</taxon>
        <taxon>Evosea</taxon>
        <taxon>Eumycetozoa</taxon>
        <taxon>Dictyostelia</taxon>
        <taxon>Dictyosteliales</taxon>
        <taxon>Dictyosteliaceae</taxon>
        <taxon>Dictyostelium</taxon>
    </lineage>
</organism>
<dbReference type="SUPFAM" id="SSF57850">
    <property type="entry name" value="RING/U-box"/>
    <property type="match status" value="1"/>
</dbReference>
<sequence>MDSIICKGCNKIYNEPLSLSCGDILCKNCLDEKCKICNQKITCTILNKTVKSYIESLIVKNCSNHKGQENDISNPKKPTSYCLQCESFNNLDQITAIHTYH</sequence>